<reference evidence="1" key="1">
    <citation type="submission" date="2021-07" db="EMBL/GenBank/DDBJ databases">
        <authorList>
            <person name="Catto M.A."/>
            <person name="Jacobson A."/>
            <person name="Kennedy G."/>
            <person name="Labadie P."/>
            <person name="Hunt B.G."/>
            <person name="Srinivasan R."/>
        </authorList>
    </citation>
    <scope>NUCLEOTIDE SEQUENCE</scope>
    <source>
        <strain evidence="1">PL_HMW_Pooled</strain>
        <tissue evidence="1">Head</tissue>
    </source>
</reference>
<proteinExistence type="predicted"/>
<dbReference type="AlphaFoldDB" id="A0AAE1HRR9"/>
<dbReference type="Proteomes" id="UP001219518">
    <property type="component" value="Unassembled WGS sequence"/>
</dbReference>
<gene>
    <name evidence="1" type="ORF">KUF71_013794</name>
</gene>
<accession>A0AAE1HRR9</accession>
<feature type="non-terminal residue" evidence="1">
    <location>
        <position position="91"/>
    </location>
</feature>
<organism evidence="1 2">
    <name type="scientific">Frankliniella fusca</name>
    <dbReference type="NCBI Taxonomy" id="407009"/>
    <lineage>
        <taxon>Eukaryota</taxon>
        <taxon>Metazoa</taxon>
        <taxon>Ecdysozoa</taxon>
        <taxon>Arthropoda</taxon>
        <taxon>Hexapoda</taxon>
        <taxon>Insecta</taxon>
        <taxon>Pterygota</taxon>
        <taxon>Neoptera</taxon>
        <taxon>Paraneoptera</taxon>
        <taxon>Thysanoptera</taxon>
        <taxon>Terebrantia</taxon>
        <taxon>Thripoidea</taxon>
        <taxon>Thripidae</taxon>
        <taxon>Frankliniella</taxon>
    </lineage>
</organism>
<name>A0AAE1HRR9_9NEOP</name>
<evidence type="ECO:0000313" key="2">
    <source>
        <dbReference type="Proteomes" id="UP001219518"/>
    </source>
</evidence>
<protein>
    <submittedName>
        <fullName evidence="1">Short-chain dehydrogenase/reductase</fullName>
    </submittedName>
</protein>
<dbReference type="EMBL" id="JAHWGI010001231">
    <property type="protein sequence ID" value="KAK3925545.1"/>
    <property type="molecule type" value="Genomic_DNA"/>
</dbReference>
<evidence type="ECO:0000313" key="1">
    <source>
        <dbReference type="EMBL" id="KAK3925545.1"/>
    </source>
</evidence>
<sequence>TEVHRLQDAMAALLPRDAEDLLAHVCHCFMDVLHRSPNPKRIHLVHLLLPGRLTSVQVQWCSHGCTKHNLIRVYWSTYVYVPSTMQHSFLE</sequence>
<reference evidence="1" key="2">
    <citation type="journal article" date="2023" name="BMC Genomics">
        <title>Pest status, molecular evolution, and epigenetic factors derived from the genome assembly of Frankliniella fusca, a thysanopteran phytovirus vector.</title>
        <authorList>
            <person name="Catto M.A."/>
            <person name="Labadie P.E."/>
            <person name="Jacobson A.L."/>
            <person name="Kennedy G.G."/>
            <person name="Srinivasan R."/>
            <person name="Hunt B.G."/>
        </authorList>
    </citation>
    <scope>NUCLEOTIDE SEQUENCE</scope>
    <source>
        <strain evidence="1">PL_HMW_Pooled</strain>
    </source>
</reference>
<keyword evidence="2" id="KW-1185">Reference proteome</keyword>
<comment type="caution">
    <text evidence="1">The sequence shown here is derived from an EMBL/GenBank/DDBJ whole genome shotgun (WGS) entry which is preliminary data.</text>
</comment>